<feature type="compositionally biased region" description="Polar residues" evidence="1">
    <location>
        <begin position="960"/>
        <end position="972"/>
    </location>
</feature>
<evidence type="ECO:0000259" key="5">
    <source>
        <dbReference type="Pfam" id="PF20609"/>
    </source>
</evidence>
<feature type="transmembrane region" description="Helical" evidence="2">
    <location>
        <begin position="21"/>
        <end position="44"/>
    </location>
</feature>
<feature type="domain" description="Phage tail tube protein C-terminal" evidence="4">
    <location>
        <begin position="339"/>
        <end position="420"/>
    </location>
</feature>
<dbReference type="InterPro" id="IPR013783">
    <property type="entry name" value="Ig-like_fold"/>
</dbReference>
<feature type="domain" description="Bacterial Ig" evidence="3">
    <location>
        <begin position="1310"/>
        <end position="1394"/>
    </location>
</feature>
<name>A0AAP4DUA5_9LACT</name>
<dbReference type="Proteomes" id="UP001152598">
    <property type="component" value="Unassembled WGS sequence"/>
</dbReference>
<dbReference type="Gene3D" id="2.60.40.10">
    <property type="entry name" value="Immunoglobulins"/>
    <property type="match status" value="7"/>
</dbReference>
<feature type="compositionally biased region" description="Polar residues" evidence="1">
    <location>
        <begin position="783"/>
        <end position="797"/>
    </location>
</feature>
<dbReference type="InterPro" id="IPR046763">
    <property type="entry name" value="Phage_tube_C"/>
</dbReference>
<feature type="region of interest" description="Disordered" evidence="1">
    <location>
        <begin position="948"/>
        <end position="972"/>
    </location>
</feature>
<feature type="compositionally biased region" description="Polar residues" evidence="1">
    <location>
        <begin position="1222"/>
        <end position="1235"/>
    </location>
</feature>
<feature type="compositionally biased region" description="Polar residues" evidence="1">
    <location>
        <begin position="1306"/>
        <end position="1326"/>
    </location>
</feature>
<gene>
    <name evidence="6" type="ORF">OGZ50_08430</name>
</gene>
<feature type="region of interest" description="Disordered" evidence="1">
    <location>
        <begin position="774"/>
        <end position="797"/>
    </location>
</feature>
<dbReference type="Pfam" id="PF20608">
    <property type="entry name" value="Phage_tube_C"/>
    <property type="match status" value="5"/>
</dbReference>
<dbReference type="RefSeq" id="WP_278228362.1">
    <property type="nucleotide sequence ID" value="NZ_JAOWLV010000004.1"/>
</dbReference>
<comment type="caution">
    <text evidence="6">The sequence shown here is derived from an EMBL/GenBank/DDBJ whole genome shotgun (WGS) entry which is preliminary data.</text>
</comment>
<evidence type="ECO:0000259" key="3">
    <source>
        <dbReference type="Pfam" id="PF17936"/>
    </source>
</evidence>
<feature type="domain" description="Bacterial Ig" evidence="3">
    <location>
        <begin position="776"/>
        <end position="860"/>
    </location>
</feature>
<accession>A0AAP4DUA5</accession>
<feature type="domain" description="Bacterial Ig" evidence="3">
    <location>
        <begin position="1124"/>
        <end position="1206"/>
    </location>
</feature>
<organism evidence="6 7">
    <name type="scientific">Lactococcus lactis</name>
    <dbReference type="NCBI Taxonomy" id="1358"/>
    <lineage>
        <taxon>Bacteria</taxon>
        <taxon>Bacillati</taxon>
        <taxon>Bacillota</taxon>
        <taxon>Bacilli</taxon>
        <taxon>Lactobacillales</taxon>
        <taxon>Streptococcaceae</taxon>
        <taxon>Lactococcus</taxon>
    </lineage>
</organism>
<feature type="domain" description="Phage tail tube protein C-terminal" evidence="4">
    <location>
        <begin position="1038"/>
        <end position="1119"/>
    </location>
</feature>
<evidence type="ECO:0000313" key="6">
    <source>
        <dbReference type="EMBL" id="MDG4976755.1"/>
    </source>
</evidence>
<keyword evidence="2" id="KW-0472">Membrane</keyword>
<feature type="region of interest" description="Disordered" evidence="1">
    <location>
        <begin position="603"/>
        <end position="630"/>
    </location>
</feature>
<keyword evidence="2" id="KW-1133">Transmembrane helix</keyword>
<feature type="compositionally biased region" description="Polar residues" evidence="1">
    <location>
        <begin position="612"/>
        <end position="630"/>
    </location>
</feature>
<dbReference type="Pfam" id="PF17936">
    <property type="entry name" value="Big_6"/>
    <property type="match status" value="7"/>
</dbReference>
<evidence type="ECO:0000313" key="7">
    <source>
        <dbReference type="Proteomes" id="UP001152598"/>
    </source>
</evidence>
<feature type="domain" description="Phage tail tube protein C-terminal" evidence="4">
    <location>
        <begin position="864"/>
        <end position="945"/>
    </location>
</feature>
<feature type="domain" description="Phage tail tube protein C-terminal" evidence="4">
    <location>
        <begin position="516"/>
        <end position="597"/>
    </location>
</feature>
<keyword evidence="2" id="KW-0812">Transmembrane</keyword>
<dbReference type="InterPro" id="IPR046762">
    <property type="entry name" value="pAdhesive_17"/>
</dbReference>
<reference evidence="6" key="2">
    <citation type="journal article" date="2023" name="Food Microbiol.">
        <title>Evaluation of the fermentation potential of lactic acid bacteria isolated from herbs, fruits and vegetables as starter cultures in nut-based milk alternatives.</title>
        <authorList>
            <person name="Huang W."/>
            <person name="Dong A."/>
            <person name="Pham H.T."/>
            <person name="Zhou C."/>
            <person name="Huo Z."/>
            <person name="Watjen A.P."/>
            <person name="Prakash S."/>
            <person name="Bang-Berthelsen C.H."/>
            <person name="Turner M.S."/>
        </authorList>
    </citation>
    <scope>NUCLEOTIDE SEQUENCE</scope>
    <source>
        <strain evidence="6">54</strain>
    </source>
</reference>
<feature type="compositionally biased region" description="Low complexity" evidence="1">
    <location>
        <begin position="1202"/>
        <end position="1216"/>
    </location>
</feature>
<feature type="domain" description="Phage tail tube protein C-terminal" evidence="4">
    <location>
        <begin position="690"/>
        <end position="771"/>
    </location>
</feature>
<feature type="domain" description="Putative adhesive" evidence="5">
    <location>
        <begin position="52"/>
        <end position="332"/>
    </location>
</feature>
<feature type="domain" description="Bacterial Ig" evidence="3">
    <location>
        <begin position="1215"/>
        <end position="1298"/>
    </location>
</feature>
<feature type="transmembrane region" description="Helical" evidence="2">
    <location>
        <begin position="1429"/>
        <end position="1448"/>
    </location>
</feature>
<evidence type="ECO:0000259" key="4">
    <source>
        <dbReference type="Pfam" id="PF20608"/>
    </source>
</evidence>
<evidence type="ECO:0000256" key="1">
    <source>
        <dbReference type="SAM" id="MobiDB-lite"/>
    </source>
</evidence>
<feature type="domain" description="Bacterial Ig" evidence="3">
    <location>
        <begin position="950"/>
        <end position="1034"/>
    </location>
</feature>
<protein>
    <submittedName>
        <fullName evidence="6">Ig-like domain-containing protein</fullName>
    </submittedName>
</protein>
<dbReference type="EMBL" id="JAOWLV010000004">
    <property type="protein sequence ID" value="MDG4976755.1"/>
    <property type="molecule type" value="Genomic_DNA"/>
</dbReference>
<dbReference type="NCBIfam" id="NF033510">
    <property type="entry name" value="Ca_tandemer"/>
    <property type="match status" value="4"/>
</dbReference>
<dbReference type="Pfam" id="PF20609">
    <property type="entry name" value="pAdhesive_17"/>
    <property type="match status" value="1"/>
</dbReference>
<feature type="domain" description="Bacterial Ig" evidence="3">
    <location>
        <begin position="602"/>
        <end position="686"/>
    </location>
</feature>
<evidence type="ECO:0000256" key="2">
    <source>
        <dbReference type="SAM" id="Phobius"/>
    </source>
</evidence>
<sequence length="1457" mass="142713">MEMQKQKPPRKKNKIITKRKVLSATMSGTLLMTSVVIPTAYSLLSNQITAQAAALNIDLLQNITSSNNSGTSTTNRWTSNSGSHNVDFTISGHALANVSLLSGPRYAALAIPQELRGYVVANGNTSVTTNLTIDFNQIALINAIVSAGDTFVAGVATILSNNPAASINLTQVTTQLNLLKGIQNIGGGTFTSPTTLNGNSMLSAPLNDGIGAILSQNVTAILQNLRTAVNSLTATGLAAPAANTALALIKPPLITAIDAVLVPLVNGTGGILDLLLNASALGDTSITIPTKITAPTTIASNIDAKFVGSAVQTNLLDVNILSGADGISYVYLAGDVNLTLVAPTGNLSATTSAIGASDATATLPATLKNNAGTDIPVTSVITNSSGTTVNNGQLSAGTYTVTYSAAGYSSVTQTLVVTDPADTTAPDAPIVTSVTGNSTNGYTVTGTAEPNSTITIKNGAGATVGTATTQPNGSYSVNLPGSVGANAPLNVTAADAAGNVSNPTPTTTPADPINPVLVAPTGNLTATTSAIGATDATATLATTLKNSEGADVPVASVITNSSGATVTNGQLSAGTYTVTYSASGYENVTQTLVVTDPADTTAPDAPTVGNVAGNSTNGYTVTGTAEPGSTVTIKDGSGETVGTGTANETGDYTVTLPGSVGPNVPISVTATDTAGNVSDPTPATTPADPTLVAPTGNLTATTSAIGASDAMATLPTTLKDSEGADVPVTAVIKNASGSAVTNGNLAAGTYTVTYTAGGYEDVTQTLVVTDPADTTAPDAPTVGNVTGNSTNGYTVTGTAEPGSTITIKDGSGATVGTGTANETGDYTVTLPGSVGPNAPISVTATDTAGNVSDPTPATTPADPTLVAPTGNLTATTTAVGAADGMATLPATLKDSEGADVPVTAVITNASGSAVTNGNLVAGTYTVTYTAGGYEDVTQTLVVTDPADTTAPDAPTVGDVTGNSTNGYTVTGTAEPGSTITIKDGSGATVGTGTANETGDYTVTLPGSVGPNAPISVTATDAAGNMSDPTPATTPADPTLVAPTGNLSATTSAVGAADGMATLPATLKNSEGADVPVTAVIKNASGNAVTNGSLSAGTYTVTYSASGYDDVTQTLVVTDPADTTAPDAPTVGDVTGNSTNGYTVTGTAEPGSTVTIKDGSGATVGTGTANETGDYTVTLPGSVGPNAPISVTATDGAGNGSNPTPAKTPADPDTIAPKAPTVKNVTGNSSKGYTVTGTAEPASTVTIKDGSGATVGTGTANEAGAYTVTLPGSVGPNAPISVTATDAAGNVSAPTSAKTPADPKAPSDTTAPNPPSVDTVTGNTDTGYTVGGKGEPGSTITIKNPATGEVLGTTIVDKDGNYSIKLPTGVKPGTQLTATATDAAGNVSDPTDFIIPALTSGMAIGNSGDNMGGKYFSSGKLPATNGADTGWLGVIGTFILSLLGSLLFWRKNKKEDES</sequence>
<feature type="region of interest" description="Disordered" evidence="1">
    <location>
        <begin position="1191"/>
        <end position="1235"/>
    </location>
</feature>
<proteinExistence type="predicted"/>
<dbReference type="NCBIfam" id="TIGR01167">
    <property type="entry name" value="LPXTG_anchor"/>
    <property type="match status" value="1"/>
</dbReference>
<feature type="domain" description="Bacterial Ig" evidence="3">
    <location>
        <begin position="425"/>
        <end position="509"/>
    </location>
</feature>
<reference evidence="6" key="1">
    <citation type="submission" date="2022-10" db="EMBL/GenBank/DDBJ databases">
        <authorList>
            <person name="Turner M.S."/>
            <person name="Huang W."/>
        </authorList>
    </citation>
    <scope>NUCLEOTIDE SEQUENCE</scope>
    <source>
        <strain evidence="6">54</strain>
    </source>
</reference>
<dbReference type="InterPro" id="IPR041498">
    <property type="entry name" value="Big_6"/>
</dbReference>
<feature type="region of interest" description="Disordered" evidence="1">
    <location>
        <begin position="1288"/>
        <end position="1343"/>
    </location>
</feature>